<sequence length="235" mass="26139">MIGNAPASLAVTAALRSINSKLLQEAIDKELGAMVNLKVWEVTKLEDDHKLIGTTWVFKTKEIPLDDKKEYKACLCTQGFTQTPGVDYKKSCAPTGRLSPMLTSITYAAANNLQFHQLDVKSPFLNSSLTEAVYLSIPQGLNICQKTHCLKPRTAIYGLRQAPLAWYDCLKGWLTSVGFKVCILDPCVFYRSNEQATQIYLHVDNMGVFGKDKISKQFDIKDLGEAILMLGIKIT</sequence>
<dbReference type="InterPro" id="IPR043502">
    <property type="entry name" value="DNA/RNA_pol_sf"/>
</dbReference>
<reference evidence="2" key="1">
    <citation type="submission" date="2021-03" db="EMBL/GenBank/DDBJ databases">
        <title>Draft genome sequence of rust myrtle Austropuccinia psidii MF-1, a brazilian biotype.</title>
        <authorList>
            <person name="Quecine M.C."/>
            <person name="Pachon D.M.R."/>
            <person name="Bonatelli M.L."/>
            <person name="Correr F.H."/>
            <person name="Franceschini L.M."/>
            <person name="Leite T.F."/>
            <person name="Margarido G.R.A."/>
            <person name="Almeida C.A."/>
            <person name="Ferrarezi J.A."/>
            <person name="Labate C.A."/>
        </authorList>
    </citation>
    <scope>NUCLEOTIDE SEQUENCE</scope>
    <source>
        <strain evidence="2">MF-1</strain>
    </source>
</reference>
<dbReference type="Proteomes" id="UP000765509">
    <property type="component" value="Unassembled WGS sequence"/>
</dbReference>
<evidence type="ECO:0000259" key="1">
    <source>
        <dbReference type="Pfam" id="PF07727"/>
    </source>
</evidence>
<evidence type="ECO:0000313" key="3">
    <source>
        <dbReference type="Proteomes" id="UP000765509"/>
    </source>
</evidence>
<feature type="domain" description="Reverse transcriptase Ty1/copia-type" evidence="1">
    <location>
        <begin position="38"/>
        <end position="234"/>
    </location>
</feature>
<comment type="caution">
    <text evidence="2">The sequence shown here is derived from an EMBL/GenBank/DDBJ whole genome shotgun (WGS) entry which is preliminary data.</text>
</comment>
<gene>
    <name evidence="2" type="ORF">O181_076885</name>
</gene>
<dbReference type="InterPro" id="IPR013103">
    <property type="entry name" value="RVT_2"/>
</dbReference>
<dbReference type="AlphaFoldDB" id="A0A9Q3FH32"/>
<proteinExistence type="predicted"/>
<organism evidence="2 3">
    <name type="scientific">Austropuccinia psidii MF-1</name>
    <dbReference type="NCBI Taxonomy" id="1389203"/>
    <lineage>
        <taxon>Eukaryota</taxon>
        <taxon>Fungi</taxon>
        <taxon>Dikarya</taxon>
        <taxon>Basidiomycota</taxon>
        <taxon>Pucciniomycotina</taxon>
        <taxon>Pucciniomycetes</taxon>
        <taxon>Pucciniales</taxon>
        <taxon>Sphaerophragmiaceae</taxon>
        <taxon>Austropuccinia</taxon>
    </lineage>
</organism>
<evidence type="ECO:0000313" key="2">
    <source>
        <dbReference type="EMBL" id="MBW0537170.1"/>
    </source>
</evidence>
<dbReference type="OrthoDB" id="3054497at2759"/>
<dbReference type="SUPFAM" id="SSF56672">
    <property type="entry name" value="DNA/RNA polymerases"/>
    <property type="match status" value="1"/>
</dbReference>
<name>A0A9Q3FH32_9BASI</name>
<keyword evidence="3" id="KW-1185">Reference proteome</keyword>
<dbReference type="EMBL" id="AVOT02041802">
    <property type="protein sequence ID" value="MBW0537170.1"/>
    <property type="molecule type" value="Genomic_DNA"/>
</dbReference>
<protein>
    <recommendedName>
        <fullName evidence="1">Reverse transcriptase Ty1/copia-type domain-containing protein</fullName>
    </recommendedName>
</protein>
<dbReference type="Pfam" id="PF07727">
    <property type="entry name" value="RVT_2"/>
    <property type="match status" value="1"/>
</dbReference>
<accession>A0A9Q3FH32</accession>